<protein>
    <recommendedName>
        <fullName evidence="3">Sugar ABC transporter ATPase</fullName>
    </recommendedName>
</protein>
<dbReference type="EMBL" id="JAJHVV010000006">
    <property type="protein sequence ID" value="MCK6263970.1"/>
    <property type="molecule type" value="Genomic_DNA"/>
</dbReference>
<evidence type="ECO:0000313" key="1">
    <source>
        <dbReference type="EMBL" id="MCK6263970.1"/>
    </source>
</evidence>
<dbReference type="RefSeq" id="WP_248009049.1">
    <property type="nucleotide sequence ID" value="NZ_JAJHVV010000006.1"/>
</dbReference>
<organism evidence="1 2">
    <name type="scientific">Vibrio amylolyticus</name>
    <dbReference type="NCBI Taxonomy" id="2847292"/>
    <lineage>
        <taxon>Bacteria</taxon>
        <taxon>Pseudomonadati</taxon>
        <taxon>Pseudomonadota</taxon>
        <taxon>Gammaproteobacteria</taxon>
        <taxon>Vibrionales</taxon>
        <taxon>Vibrionaceae</taxon>
        <taxon>Vibrio</taxon>
    </lineage>
</organism>
<dbReference type="AlphaFoldDB" id="A0A9X1XKR8"/>
<comment type="caution">
    <text evidence="1">The sequence shown here is derived from an EMBL/GenBank/DDBJ whole genome shotgun (WGS) entry which is preliminary data.</text>
</comment>
<dbReference type="Proteomes" id="UP001139559">
    <property type="component" value="Unassembled WGS sequence"/>
</dbReference>
<evidence type="ECO:0000313" key="2">
    <source>
        <dbReference type="Proteomes" id="UP001139559"/>
    </source>
</evidence>
<accession>A0A9X1XKR8</accession>
<name>A0A9X1XKR8_9VIBR</name>
<dbReference type="InterPro" id="IPR007487">
    <property type="entry name" value="ABC_transpt-TYRBP-like"/>
</dbReference>
<dbReference type="Pfam" id="PF04392">
    <property type="entry name" value="ABC_sub_bind"/>
    <property type="match status" value="1"/>
</dbReference>
<proteinExistence type="predicted"/>
<dbReference type="PANTHER" id="PTHR35271">
    <property type="entry name" value="ABC TRANSPORTER, SUBSTRATE-BINDING LIPOPROTEIN-RELATED"/>
    <property type="match status" value="1"/>
</dbReference>
<dbReference type="PANTHER" id="PTHR35271:SF1">
    <property type="entry name" value="ABC TRANSPORTER, SUBSTRATE-BINDING LIPOPROTEIN"/>
    <property type="match status" value="1"/>
</dbReference>
<evidence type="ECO:0008006" key="3">
    <source>
        <dbReference type="Google" id="ProtNLM"/>
    </source>
</evidence>
<reference evidence="1" key="1">
    <citation type="submission" date="2021-11" db="EMBL/GenBank/DDBJ databases">
        <title>Vibrio ZSDE26 sp. nov. and Vibrio ZSDZ34 sp. nov., isolated from coastal seawater in Qingdao.</title>
        <authorList>
            <person name="Zhang P."/>
        </authorList>
    </citation>
    <scope>NUCLEOTIDE SEQUENCE</scope>
    <source>
        <strain evidence="1">ZSDE26</strain>
    </source>
</reference>
<gene>
    <name evidence="1" type="ORF">KP803_11880</name>
</gene>
<keyword evidence="2" id="KW-1185">Reference proteome</keyword>
<dbReference type="Gene3D" id="3.40.50.2300">
    <property type="match status" value="2"/>
</dbReference>
<sequence>MKIFLLVLLTLFCFPAVAGKILLIESYHSEFPWDKEYIQGIKSRVNVDHELVTFQMDTKRIPQSQYADKADKAWEYYQNHKPDIVLLGDDNALKYMLPKLYNEPISIVFLGINSNPRELLAEYRGQAEITGILERPLLLKNIKSISQLMQMDQGKVLVLFDSGTTSHIANTFISTQFEGALRQLKVEITTYNVETISEWKSLVTDAKKDGYQAIVIGLYHTLVDEQLNNVDANNVLSWTNQHSPIPIFGFWDFSVGQGKTIGGIVLFGESQGSAAGAIAEQILQGKSASKIPIKTGEKGKAMYSRQEAARWNLTPPSSWSAID</sequence>